<dbReference type="CDD" id="cd22391">
    <property type="entry name" value="KH-I_PNO1_rpt1"/>
    <property type="match status" value="1"/>
</dbReference>
<evidence type="ECO:0000256" key="3">
    <source>
        <dbReference type="ARBA" id="ARBA00011420"/>
    </source>
</evidence>
<dbReference type="AlphaFoldDB" id="A0A4P9WWS1"/>
<dbReference type="Pfam" id="PF22891">
    <property type="entry name" value="KH_PNO1_2nd"/>
    <property type="match status" value="1"/>
</dbReference>
<comment type="subcellular location">
    <subcellularLocation>
        <location evidence="1">Nucleus</location>
        <location evidence="1">Nucleolus</location>
    </subcellularLocation>
</comment>
<gene>
    <name evidence="10" type="ORF">CAUPRSCDRAFT_7342</name>
</gene>
<dbReference type="Proteomes" id="UP000268535">
    <property type="component" value="Unassembled WGS sequence"/>
</dbReference>
<evidence type="ECO:0000256" key="6">
    <source>
        <dbReference type="ARBA" id="ARBA00023242"/>
    </source>
</evidence>
<dbReference type="InterPro" id="IPR055212">
    <property type="entry name" value="KH-I_PNO1_first"/>
</dbReference>
<dbReference type="FunFam" id="3.30.1370.10:FF:000009">
    <property type="entry name" value="RNA-binding protein PNO1"/>
    <property type="match status" value="1"/>
</dbReference>
<dbReference type="InterPro" id="IPR055211">
    <property type="entry name" value="KH_PNO1_2nd"/>
</dbReference>
<dbReference type="GO" id="GO:0003723">
    <property type="term" value="F:RNA binding"/>
    <property type="evidence" value="ECO:0007669"/>
    <property type="project" value="UniProtKB-KW"/>
</dbReference>
<comment type="function">
    <text evidence="7">Required for small ribosomal subunit (SSU) synthesis. Has a role in the processing of early nucleolar and late cytoplasmic pre-RNA species.</text>
</comment>
<reference evidence="11" key="1">
    <citation type="journal article" date="2018" name="Nat. Microbiol.">
        <title>Leveraging single-cell genomics to expand the fungal tree of life.</title>
        <authorList>
            <person name="Ahrendt S.R."/>
            <person name="Quandt C.A."/>
            <person name="Ciobanu D."/>
            <person name="Clum A."/>
            <person name="Salamov A."/>
            <person name="Andreopoulos B."/>
            <person name="Cheng J.F."/>
            <person name="Woyke T."/>
            <person name="Pelin A."/>
            <person name="Henrissat B."/>
            <person name="Reynolds N.K."/>
            <person name="Benny G.L."/>
            <person name="Smith M.E."/>
            <person name="James T.Y."/>
            <person name="Grigoriev I.V."/>
        </authorList>
    </citation>
    <scope>NUCLEOTIDE SEQUENCE [LARGE SCALE GENOMIC DNA]</scope>
    <source>
        <strain evidence="11">ATCC 52028</strain>
    </source>
</reference>
<organism evidence="10 11">
    <name type="scientific">Caulochytrium protostelioides</name>
    <dbReference type="NCBI Taxonomy" id="1555241"/>
    <lineage>
        <taxon>Eukaryota</taxon>
        <taxon>Fungi</taxon>
        <taxon>Fungi incertae sedis</taxon>
        <taxon>Chytridiomycota</taxon>
        <taxon>Chytridiomycota incertae sedis</taxon>
        <taxon>Chytridiomycetes</taxon>
        <taxon>Caulochytriales</taxon>
        <taxon>Caulochytriaceae</taxon>
        <taxon>Caulochytrium</taxon>
    </lineage>
</organism>
<accession>A0A4P9WWS1</accession>
<dbReference type="PANTHER" id="PTHR12826">
    <property type="entry name" value="RIBONUCLEASE Y"/>
    <property type="match status" value="1"/>
</dbReference>
<feature type="domain" description="K Homology" evidence="9">
    <location>
        <begin position="140"/>
        <end position="213"/>
    </location>
</feature>
<dbReference type="InterPro" id="IPR004087">
    <property type="entry name" value="KH_dom"/>
</dbReference>
<dbReference type="CDD" id="cd22392">
    <property type="entry name" value="KH-I_PNO1_rpt2"/>
    <property type="match status" value="1"/>
</dbReference>
<evidence type="ECO:0000256" key="7">
    <source>
        <dbReference type="ARBA" id="ARBA00025554"/>
    </source>
</evidence>
<keyword evidence="5" id="KW-0694">RNA-binding</keyword>
<dbReference type="SMART" id="SM00322">
    <property type="entry name" value="KH"/>
    <property type="match status" value="1"/>
</dbReference>
<comment type="similarity">
    <text evidence="2">Belongs to the PNO1 family.</text>
</comment>
<evidence type="ECO:0000313" key="10">
    <source>
        <dbReference type="EMBL" id="RKO96925.1"/>
    </source>
</evidence>
<comment type="subunit">
    <text evidence="3">Component of the small ribosomal subunit, ribosomal RNA processing complex (SSU RRP complex).</text>
</comment>
<evidence type="ECO:0000313" key="11">
    <source>
        <dbReference type="Proteomes" id="UP000268535"/>
    </source>
</evidence>
<evidence type="ECO:0000256" key="1">
    <source>
        <dbReference type="ARBA" id="ARBA00004604"/>
    </source>
</evidence>
<proteinExistence type="inferred from homology"/>
<dbReference type="GO" id="GO:0005730">
    <property type="term" value="C:nucleolus"/>
    <property type="evidence" value="ECO:0007669"/>
    <property type="project" value="UniProtKB-SubCell"/>
</dbReference>
<keyword evidence="6" id="KW-0539">Nucleus</keyword>
<evidence type="ECO:0000259" key="9">
    <source>
        <dbReference type="SMART" id="SM00322"/>
    </source>
</evidence>
<evidence type="ECO:0000256" key="2">
    <source>
        <dbReference type="ARBA" id="ARBA00007515"/>
    </source>
</evidence>
<name>A0A4P9WWS1_9FUNG</name>
<dbReference type="EMBL" id="ML009520">
    <property type="protein sequence ID" value="RKO96925.1"/>
    <property type="molecule type" value="Genomic_DNA"/>
</dbReference>
<dbReference type="Gene3D" id="3.30.1370.10">
    <property type="entry name" value="K Homology domain, type 1"/>
    <property type="match status" value="1"/>
</dbReference>
<evidence type="ECO:0000256" key="4">
    <source>
        <dbReference type="ARBA" id="ARBA00016042"/>
    </source>
</evidence>
<dbReference type="InterPro" id="IPR036612">
    <property type="entry name" value="KH_dom_type_1_sf"/>
</dbReference>
<dbReference type="PANTHER" id="PTHR12826:SF13">
    <property type="entry name" value="RNA-BINDING PROTEIN PNO1"/>
    <property type="match status" value="1"/>
</dbReference>
<protein>
    <recommendedName>
        <fullName evidence="4">Pre-rRNA-processing protein PNO1</fullName>
    </recommendedName>
    <alternativeName>
        <fullName evidence="8">Pre-rRNA-processing protein pno1</fullName>
    </alternativeName>
</protein>
<evidence type="ECO:0000256" key="5">
    <source>
        <dbReference type="ARBA" id="ARBA00022884"/>
    </source>
</evidence>
<sequence>MPAIRRTGPQAQDADMTVVDSDAQPVTTTVASVDLSAQKPKFAPIKVSEASSKTAKESRMIPIPPHRLTPLKNEWMNIYTPLVEHMKLQIRMVLRTRSVELRNGPETTHETSLQKGADFVRAFAMGFAIEDAIALLRMDDLYLETFEVKDVKTLHGDNLSRAIGRIAGKDGKTKFAIENTSRTRIVVADSKIHILGTFQNIRMARRAISHLIMGSSPGKVYARLRNVSARLQERY</sequence>
<dbReference type="SUPFAM" id="SSF54791">
    <property type="entry name" value="Eukaryotic type KH-domain (KH-domain type I)"/>
    <property type="match status" value="1"/>
</dbReference>
<evidence type="ECO:0000256" key="8">
    <source>
        <dbReference type="ARBA" id="ARBA00071744"/>
    </source>
</evidence>